<dbReference type="InterPro" id="IPR002182">
    <property type="entry name" value="NB-ARC"/>
</dbReference>
<comment type="similarity">
    <text evidence="1">Belongs to the disease resistance NB-LRR family.</text>
</comment>
<evidence type="ECO:0000256" key="6">
    <source>
        <dbReference type="ARBA" id="ARBA00022840"/>
    </source>
</evidence>
<dbReference type="InterPro" id="IPR032675">
    <property type="entry name" value="LRR_dom_sf"/>
</dbReference>
<dbReference type="Pfam" id="PF00931">
    <property type="entry name" value="NB-ARC"/>
    <property type="match status" value="1"/>
</dbReference>
<dbReference type="InterPro" id="IPR056789">
    <property type="entry name" value="LRR_R13L1-DRL21"/>
</dbReference>
<dbReference type="SUPFAM" id="SSF52047">
    <property type="entry name" value="RNI-like"/>
    <property type="match status" value="1"/>
</dbReference>
<dbReference type="Proteomes" id="UP000006038">
    <property type="component" value="Chromosome 1"/>
</dbReference>
<evidence type="ECO:0000256" key="1">
    <source>
        <dbReference type="ARBA" id="ARBA00008894"/>
    </source>
</evidence>
<evidence type="ECO:0000313" key="13">
    <source>
        <dbReference type="Proteomes" id="UP000006038"/>
    </source>
</evidence>
<organism evidence="12">
    <name type="scientific">Oryza brachyantha</name>
    <name type="common">malo sina</name>
    <dbReference type="NCBI Taxonomy" id="4533"/>
    <lineage>
        <taxon>Eukaryota</taxon>
        <taxon>Viridiplantae</taxon>
        <taxon>Streptophyta</taxon>
        <taxon>Embryophyta</taxon>
        <taxon>Tracheophyta</taxon>
        <taxon>Spermatophyta</taxon>
        <taxon>Magnoliopsida</taxon>
        <taxon>Liliopsida</taxon>
        <taxon>Poales</taxon>
        <taxon>Poaceae</taxon>
        <taxon>BOP clade</taxon>
        <taxon>Oryzoideae</taxon>
        <taxon>Oryzeae</taxon>
        <taxon>Oryzinae</taxon>
        <taxon>Oryza</taxon>
    </lineage>
</organism>
<dbReference type="SUPFAM" id="SSF52058">
    <property type="entry name" value="L domain-like"/>
    <property type="match status" value="1"/>
</dbReference>
<feature type="domain" description="Disease resistance N-terminal" evidence="9">
    <location>
        <begin position="14"/>
        <end position="99"/>
    </location>
</feature>
<keyword evidence="5" id="KW-0611">Plant defense</keyword>
<evidence type="ECO:0000313" key="12">
    <source>
        <dbReference type="EnsemblPlants" id="OB01G24900.1"/>
    </source>
</evidence>
<dbReference type="Pfam" id="PF23559">
    <property type="entry name" value="WHD_DRP"/>
    <property type="match status" value="1"/>
</dbReference>
<dbReference type="InterPro" id="IPR042197">
    <property type="entry name" value="Apaf_helical"/>
</dbReference>
<dbReference type="InterPro" id="IPR027417">
    <property type="entry name" value="P-loop_NTPase"/>
</dbReference>
<evidence type="ECO:0000256" key="4">
    <source>
        <dbReference type="ARBA" id="ARBA00022741"/>
    </source>
</evidence>
<feature type="domain" description="R13L1/DRL21-like LRR repeat region" evidence="11">
    <location>
        <begin position="707"/>
        <end position="827"/>
    </location>
</feature>
<dbReference type="Gene3D" id="1.10.10.10">
    <property type="entry name" value="Winged helix-like DNA-binding domain superfamily/Winged helix DNA-binding domain"/>
    <property type="match status" value="1"/>
</dbReference>
<keyword evidence="2" id="KW-0433">Leucine-rich repeat</keyword>
<name>J3KZT4_ORYBR</name>
<dbReference type="Gramene" id="OB01G24900.1">
    <property type="protein sequence ID" value="OB01G24900.1"/>
    <property type="gene ID" value="OB01G24900"/>
</dbReference>
<accession>J3KZT4</accession>
<feature type="compositionally biased region" description="Basic and acidic residues" evidence="7">
    <location>
        <begin position="257"/>
        <end position="272"/>
    </location>
</feature>
<dbReference type="Gene3D" id="1.10.8.430">
    <property type="entry name" value="Helical domain of apoptotic protease-activating factors"/>
    <property type="match status" value="1"/>
</dbReference>
<keyword evidence="4" id="KW-0547">Nucleotide-binding</keyword>
<evidence type="ECO:0000259" key="10">
    <source>
        <dbReference type="Pfam" id="PF23559"/>
    </source>
</evidence>
<evidence type="ECO:0008006" key="14">
    <source>
        <dbReference type="Google" id="ProtNLM"/>
    </source>
</evidence>
<reference evidence="12" key="1">
    <citation type="journal article" date="2013" name="Nat. Commun.">
        <title>Whole-genome sequencing of Oryza brachyantha reveals mechanisms underlying Oryza genome evolution.</title>
        <authorList>
            <person name="Chen J."/>
            <person name="Huang Q."/>
            <person name="Gao D."/>
            <person name="Wang J."/>
            <person name="Lang Y."/>
            <person name="Liu T."/>
            <person name="Li B."/>
            <person name="Bai Z."/>
            <person name="Luis Goicoechea J."/>
            <person name="Liang C."/>
            <person name="Chen C."/>
            <person name="Zhang W."/>
            <person name="Sun S."/>
            <person name="Liao Y."/>
            <person name="Zhang X."/>
            <person name="Yang L."/>
            <person name="Song C."/>
            <person name="Wang M."/>
            <person name="Shi J."/>
            <person name="Liu G."/>
            <person name="Liu J."/>
            <person name="Zhou H."/>
            <person name="Zhou W."/>
            <person name="Yu Q."/>
            <person name="An N."/>
            <person name="Chen Y."/>
            <person name="Cai Q."/>
            <person name="Wang B."/>
            <person name="Liu B."/>
            <person name="Min J."/>
            <person name="Huang Y."/>
            <person name="Wu H."/>
            <person name="Li Z."/>
            <person name="Zhang Y."/>
            <person name="Yin Y."/>
            <person name="Song W."/>
            <person name="Jiang J."/>
            <person name="Jackson S.A."/>
            <person name="Wing R.A."/>
            <person name="Wang J."/>
            <person name="Chen M."/>
        </authorList>
    </citation>
    <scope>NUCLEOTIDE SEQUENCE [LARGE SCALE GENOMIC DNA]</scope>
    <source>
        <strain evidence="12">cv. IRGC 101232</strain>
    </source>
</reference>
<dbReference type="InterPro" id="IPR058922">
    <property type="entry name" value="WHD_DRP"/>
</dbReference>
<dbReference type="PRINTS" id="PR00364">
    <property type="entry name" value="DISEASERSIST"/>
</dbReference>
<dbReference type="Pfam" id="PF18052">
    <property type="entry name" value="Rx_N"/>
    <property type="match status" value="1"/>
</dbReference>
<dbReference type="GO" id="GO:0005524">
    <property type="term" value="F:ATP binding"/>
    <property type="evidence" value="ECO:0007669"/>
    <property type="project" value="UniProtKB-KW"/>
</dbReference>
<dbReference type="STRING" id="4533.J3KZT4"/>
<dbReference type="FunFam" id="1.10.10.10:FF:000322">
    <property type="entry name" value="Probable disease resistance protein At1g63360"/>
    <property type="match status" value="1"/>
</dbReference>
<dbReference type="eggNOG" id="KOG4658">
    <property type="taxonomic scope" value="Eukaryota"/>
</dbReference>
<dbReference type="InterPro" id="IPR041118">
    <property type="entry name" value="Rx_N"/>
</dbReference>
<dbReference type="PANTHER" id="PTHR36766:SF55">
    <property type="entry name" value="OS11G0492900 PROTEIN"/>
    <property type="match status" value="1"/>
</dbReference>
<dbReference type="Gene3D" id="3.40.50.300">
    <property type="entry name" value="P-loop containing nucleotide triphosphate hydrolases"/>
    <property type="match status" value="1"/>
</dbReference>
<reference evidence="12" key="2">
    <citation type="submission" date="2013-04" db="UniProtKB">
        <authorList>
            <consortium name="EnsemblPlants"/>
        </authorList>
    </citation>
    <scope>IDENTIFICATION</scope>
</reference>
<feature type="region of interest" description="Disordered" evidence="7">
    <location>
        <begin position="257"/>
        <end position="276"/>
    </location>
</feature>
<dbReference type="InterPro" id="IPR036388">
    <property type="entry name" value="WH-like_DNA-bd_sf"/>
</dbReference>
<evidence type="ECO:0000259" key="11">
    <source>
        <dbReference type="Pfam" id="PF25019"/>
    </source>
</evidence>
<keyword evidence="6" id="KW-0067">ATP-binding</keyword>
<dbReference type="GO" id="GO:0043531">
    <property type="term" value="F:ADP binding"/>
    <property type="evidence" value="ECO:0007669"/>
    <property type="project" value="InterPro"/>
</dbReference>
<dbReference type="HOGENOM" id="CLU_000837_8_8_1"/>
<keyword evidence="13" id="KW-1185">Reference proteome</keyword>
<dbReference type="GO" id="GO:0042742">
    <property type="term" value="P:defense response to bacterium"/>
    <property type="evidence" value="ECO:0007669"/>
    <property type="project" value="UniProtKB-ARBA"/>
</dbReference>
<evidence type="ECO:0000256" key="3">
    <source>
        <dbReference type="ARBA" id="ARBA00022737"/>
    </source>
</evidence>
<dbReference type="EnsemblPlants" id="OB01G24900.1">
    <property type="protein sequence ID" value="OB01G24900.1"/>
    <property type="gene ID" value="OB01G24900"/>
</dbReference>
<dbReference type="Gene3D" id="3.80.10.10">
    <property type="entry name" value="Ribonuclease Inhibitor"/>
    <property type="match status" value="4"/>
</dbReference>
<dbReference type="SUPFAM" id="SSF52540">
    <property type="entry name" value="P-loop containing nucleoside triphosphate hydrolases"/>
    <property type="match status" value="1"/>
</dbReference>
<dbReference type="PANTHER" id="PTHR36766">
    <property type="entry name" value="PLANT BROAD-SPECTRUM MILDEW RESISTANCE PROTEIN RPW8"/>
    <property type="match status" value="1"/>
</dbReference>
<evidence type="ECO:0000256" key="2">
    <source>
        <dbReference type="ARBA" id="ARBA00022614"/>
    </source>
</evidence>
<keyword evidence="3" id="KW-0677">Repeat</keyword>
<feature type="domain" description="NB-ARC" evidence="8">
    <location>
        <begin position="183"/>
        <end position="361"/>
    </location>
</feature>
<dbReference type="Pfam" id="PF25019">
    <property type="entry name" value="LRR_R13L1-DRL21"/>
    <property type="match status" value="1"/>
</dbReference>
<protein>
    <recommendedName>
        <fullName evidence="14">NB-ARC domain-containing protein</fullName>
    </recommendedName>
</protein>
<dbReference type="GO" id="GO:0009626">
    <property type="term" value="P:plant-type hypersensitive response"/>
    <property type="evidence" value="ECO:0007669"/>
    <property type="project" value="UniProtKB-ARBA"/>
</dbReference>
<sequence>MAELVASTVIGPLIRTVNEKASSYLLEKYKVMEGMEAQHKILKRKLPAILDVISDAEKQALEQREGAKAWLEELKAVAYEANEVFDEFKYEALRREAKKNGHYTKLGVTAVKLFPTHNRVVFRYRMGKKLCRIVQSIEVLVVEMNAFGFRFFPQPSVYKEWRQTDSHIFDPMNTASRSRDLDKQKIVDILVGHDCNADLLVIPIVGMGGLGKTTLARLVYSNIQIQMHFQLLLWVCVSDTFDIDSIAENIVKGAHRSKGDQASKDGKKHIDGQETEANKPLQKLQNLVSGQKFLLVLDDVWNRDADKWEKMRACLQHGSSGSVVLTTTREKGIAQIMGTCEAYNLKALEDHFIEEIIKSRAFRSHGSEPSKLVEMVGEVVKKCAGSPLAATALGSVLCTKTSLEEWKAVISRTNCSEESGILPVLMLSYNDLPSHMKQCFAFCAVFPKDYEIDVSKLIQMWIAHDLIPKYQGVQLETIGNQIFNELASRSFFQDVKQVPHYSDESTYGYCSRTTCKIHDLMHDVALSIMGKECATITDDSMKRELFPCAARHVFLPRSNHVLFLNDSLKKVSPAIQTVLCDGMIDCSMKQSKYKSVKAIAIQLYRSTFPLKPKHLHHLRYLDLSRSLIESLPEDISILYNLLTLNLSYCYNLHRLPRQMKYMTPLRHLYTDNCPNLKGMPQDLGQLTCLQTLSCFVVGDSSDSCNVQELNHLNLGGQLELLHLENVRKADCEAPILSDKNQLAKLTLKWTIHDEEDEGHYNNVLENLKPHDGLKALSIYSYHGSTFPTWIGMMQNMVELILFDCSKSEKLPPLSHIPALQVLHLNGMKRLRCLCSGVTPFTFLKLKELRLDDLVDFEIWCEIEGRHGELVIFPQLEKLIIQDCKLTALPETAQLGDHTMARSAFPALKVLKLVDLASFQRWETVEGIQERQIIFPQLEVLVIDRCPMLTALPAAALLKESYGGNYNVARSSFPALKVLVLKILASFQRWETVHGIEEQHIIFPKLEKLEMFECPELVALPQAPLLDEPYGCNDIRQWSAFPQLKEFRLVHGKCFKIWGETQGTNGKEPTLNNLESLCIIDCPELTTLPEAPKLSSLRIIDGGEEMPVLAVRYMTSLSKLTLKIQDVETTPPAGHSLIEQTDFGKEICTSESPLVDMELDNCNVFFHSDAQALWACFVQLRVLKISRCNVLIYWPEREFQNLVALRSLIISGCNNLKGYRPQAPEQSTSGRGQLLTRLESLKIYKCESLVEMFHAPQSLKILRIHHCPKVESILSKQRCRRSVLIGGPCSDNTASSDVVSVSHSSELPSLVQLQLWSCKSLASLPNEPQAYSSLQTLEIVGCPAIEVLPTYLQQRLCSIKEKYLDTRHERPKLLKPAPWKYAIRR</sequence>
<dbReference type="Gene3D" id="1.20.5.4130">
    <property type="match status" value="1"/>
</dbReference>
<evidence type="ECO:0000256" key="7">
    <source>
        <dbReference type="SAM" id="MobiDB-lite"/>
    </source>
</evidence>
<dbReference type="OMA" id="HNRVAFH"/>
<evidence type="ECO:0000259" key="9">
    <source>
        <dbReference type="Pfam" id="PF18052"/>
    </source>
</evidence>
<evidence type="ECO:0000256" key="5">
    <source>
        <dbReference type="ARBA" id="ARBA00022821"/>
    </source>
</evidence>
<feature type="domain" description="Disease resistance protein winged helix" evidence="10">
    <location>
        <begin position="445"/>
        <end position="525"/>
    </location>
</feature>
<evidence type="ECO:0000259" key="8">
    <source>
        <dbReference type="Pfam" id="PF00931"/>
    </source>
</evidence>
<dbReference type="GO" id="GO:0002758">
    <property type="term" value="P:innate immune response-activating signaling pathway"/>
    <property type="evidence" value="ECO:0007669"/>
    <property type="project" value="UniProtKB-ARBA"/>
</dbReference>
<proteinExistence type="inferred from homology"/>